<protein>
    <submittedName>
        <fullName evidence="2">Uncharacterized protein</fullName>
    </submittedName>
</protein>
<dbReference type="RefSeq" id="WP_183999289.1">
    <property type="nucleotide sequence ID" value="NZ_JACIEH010000003.1"/>
</dbReference>
<dbReference type="Proteomes" id="UP000557392">
    <property type="component" value="Unassembled WGS sequence"/>
</dbReference>
<keyword evidence="3" id="KW-1185">Reference proteome</keyword>
<feature type="transmembrane region" description="Helical" evidence="1">
    <location>
        <begin position="180"/>
        <end position="200"/>
    </location>
</feature>
<feature type="transmembrane region" description="Helical" evidence="1">
    <location>
        <begin position="115"/>
        <end position="134"/>
    </location>
</feature>
<organism evidence="2 3">
    <name type="scientific">Sphingomonas kyeonggiensis</name>
    <dbReference type="NCBI Taxonomy" id="1268553"/>
    <lineage>
        <taxon>Bacteria</taxon>
        <taxon>Pseudomonadati</taxon>
        <taxon>Pseudomonadota</taxon>
        <taxon>Alphaproteobacteria</taxon>
        <taxon>Sphingomonadales</taxon>
        <taxon>Sphingomonadaceae</taxon>
        <taxon>Sphingomonas</taxon>
    </lineage>
</organism>
<dbReference type="AlphaFoldDB" id="A0A7W6JUS3"/>
<keyword evidence="1" id="KW-0812">Transmembrane</keyword>
<feature type="transmembrane region" description="Helical" evidence="1">
    <location>
        <begin position="76"/>
        <end position="94"/>
    </location>
</feature>
<comment type="caution">
    <text evidence="2">The sequence shown here is derived from an EMBL/GenBank/DDBJ whole genome shotgun (WGS) entry which is preliminary data.</text>
</comment>
<feature type="transmembrane region" description="Helical" evidence="1">
    <location>
        <begin position="206"/>
        <end position="224"/>
    </location>
</feature>
<reference evidence="2 3" key="1">
    <citation type="submission" date="2020-08" db="EMBL/GenBank/DDBJ databases">
        <title>Genomic Encyclopedia of Type Strains, Phase IV (KMG-IV): sequencing the most valuable type-strain genomes for metagenomic binning, comparative biology and taxonomic classification.</title>
        <authorList>
            <person name="Goeker M."/>
        </authorList>
    </citation>
    <scope>NUCLEOTIDE SEQUENCE [LARGE SCALE GENOMIC DNA]</scope>
    <source>
        <strain evidence="2 3">DSM 101806</strain>
    </source>
</reference>
<feature type="transmembrane region" description="Helical" evidence="1">
    <location>
        <begin position="402"/>
        <end position="420"/>
    </location>
</feature>
<keyword evidence="1" id="KW-1133">Transmembrane helix</keyword>
<gene>
    <name evidence="2" type="ORF">GGR46_003515</name>
</gene>
<dbReference type="EMBL" id="JACIEH010000003">
    <property type="protein sequence ID" value="MBB4099943.1"/>
    <property type="molecule type" value="Genomic_DNA"/>
</dbReference>
<evidence type="ECO:0000256" key="1">
    <source>
        <dbReference type="SAM" id="Phobius"/>
    </source>
</evidence>
<feature type="transmembrane region" description="Helical" evidence="1">
    <location>
        <begin position="154"/>
        <end position="173"/>
    </location>
</feature>
<name>A0A7W6JUS3_9SPHN</name>
<feature type="transmembrane region" description="Helical" evidence="1">
    <location>
        <begin position="231"/>
        <end position="250"/>
    </location>
</feature>
<proteinExistence type="predicted"/>
<keyword evidence="1" id="KW-0472">Membrane</keyword>
<sequence>MEFFLLLAISLAFAARSGVRLIVRRFPHPADLASLSTFYYGVPLAAAAYASYNYHGLVFLSPEAADPGLALTSMRYVVIAMICLELGCYLGRLLGEPRLLFYANITSATQFRTAIWYPALFAMLGIGIFLFGWNEFRSGYASEVSGLLPTIGNGLIFSATELLGLVIMVTLILGQRFGRVPLKVLIIAALGVLIFVLAFRAKRLEVVTALMPAALVLFSSRSWISTPWARMTLGGCALLGLVLVSTFRVSDQVSLENLGFYTMTEGVYAGHSLPGIENRLEAGYIGYEYGTRFLFSVVSFVPRIFWESKDELLKAGNDALDGVSPLGATNFLAETVLQGGVIAVALVFTALGLLCQRSTNFERIWDKAIANGFLPLRFGLYVVVTAILIPHFRDGIVPSIKLALQALLFLILIVGIHFVGRIKSRQRPKVAPAL</sequence>
<feature type="transmembrane region" description="Helical" evidence="1">
    <location>
        <begin position="368"/>
        <end position="390"/>
    </location>
</feature>
<evidence type="ECO:0000313" key="3">
    <source>
        <dbReference type="Proteomes" id="UP000557392"/>
    </source>
</evidence>
<feature type="transmembrane region" description="Helical" evidence="1">
    <location>
        <begin position="336"/>
        <end position="356"/>
    </location>
</feature>
<evidence type="ECO:0000313" key="2">
    <source>
        <dbReference type="EMBL" id="MBB4099943.1"/>
    </source>
</evidence>
<accession>A0A7W6JUS3</accession>